<feature type="domain" description="A20-type" evidence="6">
    <location>
        <begin position="10"/>
        <end position="44"/>
    </location>
</feature>
<dbReference type="OMA" id="VLCENNC"/>
<evidence type="ECO:0000256" key="5">
    <source>
        <dbReference type="SAM" id="MobiDB-lite"/>
    </source>
</evidence>
<dbReference type="STRING" id="158441.A0A226E6S9"/>
<reference evidence="8 9" key="1">
    <citation type="submission" date="2015-12" db="EMBL/GenBank/DDBJ databases">
        <title>The genome of Folsomia candida.</title>
        <authorList>
            <person name="Faddeeva A."/>
            <person name="Derks M.F."/>
            <person name="Anvar Y."/>
            <person name="Smit S."/>
            <person name="Van Straalen N."/>
            <person name="Roelofs D."/>
        </authorList>
    </citation>
    <scope>NUCLEOTIDE SEQUENCE [LARGE SCALE GENOMIC DNA]</scope>
    <source>
        <strain evidence="8 9">VU population</strain>
        <tissue evidence="8">Whole body</tissue>
    </source>
</reference>
<dbReference type="InterPro" id="IPR000058">
    <property type="entry name" value="Znf_AN1"/>
</dbReference>
<evidence type="ECO:0000256" key="3">
    <source>
        <dbReference type="ARBA" id="ARBA00022833"/>
    </source>
</evidence>
<keyword evidence="9" id="KW-1185">Reference proteome</keyword>
<dbReference type="GO" id="GO:0003677">
    <property type="term" value="F:DNA binding"/>
    <property type="evidence" value="ECO:0007669"/>
    <property type="project" value="InterPro"/>
</dbReference>
<evidence type="ECO:0000259" key="7">
    <source>
        <dbReference type="PROSITE" id="PS51039"/>
    </source>
</evidence>
<dbReference type="FunFam" id="4.10.1110.10:FF:000001">
    <property type="entry name" value="Zinc finger AN1-type containing 6"/>
    <property type="match status" value="1"/>
</dbReference>
<feature type="region of interest" description="Disordered" evidence="5">
    <location>
        <begin position="42"/>
        <end position="117"/>
    </location>
</feature>
<feature type="compositionally biased region" description="Low complexity" evidence="5">
    <location>
        <begin position="103"/>
        <end position="114"/>
    </location>
</feature>
<protein>
    <submittedName>
        <fullName evidence="8">AN1-type zinc finger protein 5</fullName>
    </submittedName>
</protein>
<feature type="domain" description="AN1-type" evidence="7">
    <location>
        <begin position="117"/>
        <end position="163"/>
    </location>
</feature>
<sequence>MEGESNGMEGQNQRQCQAGCGFFGNAATDGLCSVCYKEVVKKKQQPPTGSLKVPSPRATTSSIESLSPLSFLQQAQKLNDEKAPTDEAKPSSVAEEDTAQIVSSPESASTSPSAESKKKSNRCLSCRKKVGLTGFECRCGGLFCSTHRYSDKHNCSFDYRQLGADEIRKNNPVVVSEKINKI</sequence>
<evidence type="ECO:0000313" key="9">
    <source>
        <dbReference type="Proteomes" id="UP000198287"/>
    </source>
</evidence>
<dbReference type="PANTHER" id="PTHR10634">
    <property type="entry name" value="AN1-TYPE ZINC FINGER PROTEIN"/>
    <property type="match status" value="1"/>
</dbReference>
<proteinExistence type="predicted"/>
<dbReference type="SMART" id="SM00259">
    <property type="entry name" value="ZnF_A20"/>
    <property type="match status" value="1"/>
</dbReference>
<dbReference type="EMBL" id="LNIX01000006">
    <property type="protein sequence ID" value="OXA53302.1"/>
    <property type="molecule type" value="Genomic_DNA"/>
</dbReference>
<feature type="compositionally biased region" description="Polar residues" evidence="5">
    <location>
        <begin position="57"/>
        <end position="77"/>
    </location>
</feature>
<accession>A0A226E6S9</accession>
<dbReference type="SUPFAM" id="SSF118310">
    <property type="entry name" value="AN1-like Zinc finger"/>
    <property type="match status" value="1"/>
</dbReference>
<evidence type="ECO:0000259" key="6">
    <source>
        <dbReference type="PROSITE" id="PS51036"/>
    </source>
</evidence>
<evidence type="ECO:0000256" key="2">
    <source>
        <dbReference type="ARBA" id="ARBA00022771"/>
    </source>
</evidence>
<keyword evidence="3" id="KW-0862">Zinc</keyword>
<feature type="compositionally biased region" description="Basic and acidic residues" evidence="5">
    <location>
        <begin position="78"/>
        <end position="89"/>
    </location>
</feature>
<dbReference type="Proteomes" id="UP000198287">
    <property type="component" value="Unassembled WGS sequence"/>
</dbReference>
<evidence type="ECO:0000256" key="4">
    <source>
        <dbReference type="PROSITE-ProRule" id="PRU00449"/>
    </source>
</evidence>
<dbReference type="Gene3D" id="1.20.5.4770">
    <property type="match status" value="1"/>
</dbReference>
<gene>
    <name evidence="8" type="ORF">Fcan01_12306</name>
</gene>
<organism evidence="8 9">
    <name type="scientific">Folsomia candida</name>
    <name type="common">Springtail</name>
    <dbReference type="NCBI Taxonomy" id="158441"/>
    <lineage>
        <taxon>Eukaryota</taxon>
        <taxon>Metazoa</taxon>
        <taxon>Ecdysozoa</taxon>
        <taxon>Arthropoda</taxon>
        <taxon>Hexapoda</taxon>
        <taxon>Collembola</taxon>
        <taxon>Entomobryomorpha</taxon>
        <taxon>Isotomoidea</taxon>
        <taxon>Isotomidae</taxon>
        <taxon>Proisotominae</taxon>
        <taxon>Folsomia</taxon>
    </lineage>
</organism>
<name>A0A226E6S9_FOLCA</name>
<dbReference type="AlphaFoldDB" id="A0A226E6S9"/>
<dbReference type="InterPro" id="IPR050652">
    <property type="entry name" value="AN1_A20_ZnFinger"/>
</dbReference>
<dbReference type="PANTHER" id="PTHR10634:SF149">
    <property type="entry name" value="AN1-TYPE DOMAIN-CONTAINING PROTEIN-RELATED"/>
    <property type="match status" value="1"/>
</dbReference>
<dbReference type="Pfam" id="PF01428">
    <property type="entry name" value="zf-AN1"/>
    <property type="match status" value="1"/>
</dbReference>
<keyword evidence="1" id="KW-0479">Metal-binding</keyword>
<dbReference type="SMART" id="SM00154">
    <property type="entry name" value="ZnF_AN1"/>
    <property type="match status" value="1"/>
</dbReference>
<dbReference type="PROSITE" id="PS51036">
    <property type="entry name" value="ZF_A20"/>
    <property type="match status" value="1"/>
</dbReference>
<dbReference type="InterPro" id="IPR002653">
    <property type="entry name" value="Znf_A20"/>
</dbReference>
<dbReference type="OrthoDB" id="428577at2759"/>
<dbReference type="SUPFAM" id="SSF57716">
    <property type="entry name" value="Glucocorticoid receptor-like (DNA-binding domain)"/>
    <property type="match status" value="1"/>
</dbReference>
<keyword evidence="2 4" id="KW-0863">Zinc-finger</keyword>
<dbReference type="PROSITE" id="PS51039">
    <property type="entry name" value="ZF_AN1"/>
    <property type="match status" value="1"/>
</dbReference>
<dbReference type="Gene3D" id="4.10.1110.10">
    <property type="entry name" value="AN1-like Zinc finger"/>
    <property type="match status" value="1"/>
</dbReference>
<evidence type="ECO:0000313" key="8">
    <source>
        <dbReference type="EMBL" id="OXA53302.1"/>
    </source>
</evidence>
<evidence type="ECO:0000256" key="1">
    <source>
        <dbReference type="ARBA" id="ARBA00022723"/>
    </source>
</evidence>
<dbReference type="InterPro" id="IPR035896">
    <property type="entry name" value="AN1-like_Znf"/>
</dbReference>
<dbReference type="GO" id="GO:0008270">
    <property type="term" value="F:zinc ion binding"/>
    <property type="evidence" value="ECO:0007669"/>
    <property type="project" value="UniProtKB-KW"/>
</dbReference>
<dbReference type="Pfam" id="PF01754">
    <property type="entry name" value="zf-A20"/>
    <property type="match status" value="1"/>
</dbReference>
<comment type="caution">
    <text evidence="8">The sequence shown here is derived from an EMBL/GenBank/DDBJ whole genome shotgun (WGS) entry which is preliminary data.</text>
</comment>